<comment type="caution">
    <text evidence="1">The sequence shown here is derived from an EMBL/GenBank/DDBJ whole genome shotgun (WGS) entry which is preliminary data.</text>
</comment>
<protein>
    <submittedName>
        <fullName evidence="1">Uncharacterized protein</fullName>
    </submittedName>
</protein>
<evidence type="ECO:0000313" key="1">
    <source>
        <dbReference type="EMBL" id="TDE06823.1"/>
    </source>
</evidence>
<accession>A0A4R5D996</accession>
<gene>
    <name evidence="1" type="ORF">E0F98_01565</name>
</gene>
<dbReference type="Proteomes" id="UP000294597">
    <property type="component" value="Unassembled WGS sequence"/>
</dbReference>
<proteinExistence type="predicted"/>
<dbReference type="EMBL" id="SMFO01000001">
    <property type="protein sequence ID" value="TDE06823.1"/>
    <property type="molecule type" value="Genomic_DNA"/>
</dbReference>
<name>A0A4R5D996_9FLAO</name>
<keyword evidence="2" id="KW-1185">Reference proteome</keyword>
<evidence type="ECO:0000313" key="2">
    <source>
        <dbReference type="Proteomes" id="UP000294597"/>
    </source>
</evidence>
<reference evidence="1 2" key="1">
    <citation type="submission" date="2019-03" db="EMBL/GenBank/DDBJ databases">
        <title>Flavobacterium TSA-D2 sp. nov., isolated from arctic soil.</title>
        <authorList>
            <person name="Chaudhary D.K."/>
        </authorList>
    </citation>
    <scope>NUCLEOTIDE SEQUENCE [LARGE SCALE GENOMIC DNA]</scope>
    <source>
        <strain evidence="1 2">TSA-D2</strain>
    </source>
</reference>
<sequence>MKTKSSSTERIIDAVQKCPSAALIYYKNNK</sequence>
<organism evidence="1 2">
    <name type="scientific">Flavobacterium hiemivividum</name>
    <dbReference type="NCBI Taxonomy" id="2541734"/>
    <lineage>
        <taxon>Bacteria</taxon>
        <taxon>Pseudomonadati</taxon>
        <taxon>Bacteroidota</taxon>
        <taxon>Flavobacteriia</taxon>
        <taxon>Flavobacteriales</taxon>
        <taxon>Flavobacteriaceae</taxon>
        <taxon>Flavobacterium</taxon>
    </lineage>
</organism>
<dbReference type="AlphaFoldDB" id="A0A4R5D996"/>